<keyword evidence="3" id="KW-1185">Reference proteome</keyword>
<evidence type="ECO:0000313" key="2">
    <source>
        <dbReference type="EMBL" id="GMH56795.1"/>
    </source>
</evidence>
<gene>
    <name evidence="2" type="ORF">TrRE_jg10474</name>
</gene>
<protein>
    <submittedName>
        <fullName evidence="2">Uncharacterized protein</fullName>
    </submittedName>
</protein>
<reference evidence="2" key="1">
    <citation type="submission" date="2022-07" db="EMBL/GenBank/DDBJ databases">
        <title>Genome analysis of Parmales, a sister group of diatoms, reveals the evolutionary specialization of diatoms from phago-mixotrophs to photoautotrophs.</title>
        <authorList>
            <person name="Ban H."/>
            <person name="Sato S."/>
            <person name="Yoshikawa S."/>
            <person name="Kazumasa Y."/>
            <person name="Nakamura Y."/>
            <person name="Ichinomiya M."/>
            <person name="Saitoh K."/>
            <person name="Sato N."/>
            <person name="Blanc-Mathieu R."/>
            <person name="Endo H."/>
            <person name="Kuwata A."/>
            <person name="Ogata H."/>
        </authorList>
    </citation>
    <scope>NUCLEOTIDE SEQUENCE</scope>
</reference>
<feature type="region of interest" description="Disordered" evidence="1">
    <location>
        <begin position="1"/>
        <end position="47"/>
    </location>
</feature>
<dbReference type="AlphaFoldDB" id="A0A9W7DWK1"/>
<dbReference type="Proteomes" id="UP001165082">
    <property type="component" value="Unassembled WGS sequence"/>
</dbReference>
<dbReference type="EMBL" id="BRXZ01000891">
    <property type="protein sequence ID" value="GMH56795.1"/>
    <property type="molecule type" value="Genomic_DNA"/>
</dbReference>
<accession>A0A9W7DWK1</accession>
<evidence type="ECO:0000313" key="3">
    <source>
        <dbReference type="Proteomes" id="UP001165082"/>
    </source>
</evidence>
<dbReference type="OrthoDB" id="193308at2759"/>
<evidence type="ECO:0000256" key="1">
    <source>
        <dbReference type="SAM" id="MobiDB-lite"/>
    </source>
</evidence>
<name>A0A9W7DWK1_9STRA</name>
<feature type="compositionally biased region" description="Polar residues" evidence="1">
    <location>
        <begin position="1"/>
        <end position="29"/>
    </location>
</feature>
<proteinExistence type="predicted"/>
<sequence>MLTSMLTSISPTPTLADTQMGPSTVSPSTPLAPLAPPAPIRPNWSVPTELSTSDEFTAAPLNANRRTSERLAGQMAARRRSNQATERVLKSPFSLTLKDTLSSLLFGANIYLFSSSRDSPLLTLLGGLFYGPREPWVSDRLDGLFSPPPPLMLAFFFSLTAFLGLLTDRAVLLATGGDADAALQLAGVSVIGAGLLELARVDGGEKSISREEEEAARLRREEFEEFAGERMAVGGGERSCHKRDVVRSFRRYYSKYRVETEDGVTDRDIEGLFVEWNKIKGTGKPPTKAGFVKGVVVKEDVLIT</sequence>
<organism evidence="2 3">
    <name type="scientific">Triparma retinervis</name>
    <dbReference type="NCBI Taxonomy" id="2557542"/>
    <lineage>
        <taxon>Eukaryota</taxon>
        <taxon>Sar</taxon>
        <taxon>Stramenopiles</taxon>
        <taxon>Ochrophyta</taxon>
        <taxon>Bolidophyceae</taxon>
        <taxon>Parmales</taxon>
        <taxon>Triparmaceae</taxon>
        <taxon>Triparma</taxon>
    </lineage>
</organism>
<comment type="caution">
    <text evidence="2">The sequence shown here is derived from an EMBL/GenBank/DDBJ whole genome shotgun (WGS) entry which is preliminary data.</text>
</comment>